<comment type="similarity">
    <text evidence="1">Belongs to the TCP11 family.</text>
</comment>
<accession>A0A4P9X843</accession>
<reference evidence="3" key="1">
    <citation type="journal article" date="2018" name="Nat. Microbiol.">
        <title>Leveraging single-cell genomics to expand the fungal tree of life.</title>
        <authorList>
            <person name="Ahrendt S.R."/>
            <person name="Quandt C.A."/>
            <person name="Ciobanu D."/>
            <person name="Clum A."/>
            <person name="Salamov A."/>
            <person name="Andreopoulos B."/>
            <person name="Cheng J.F."/>
            <person name="Woyke T."/>
            <person name="Pelin A."/>
            <person name="Henrissat B."/>
            <person name="Reynolds N.K."/>
            <person name="Benny G.L."/>
            <person name="Smith M.E."/>
            <person name="James T.Y."/>
            <person name="Grigoriev I.V."/>
        </authorList>
    </citation>
    <scope>NUCLEOTIDE SEQUENCE [LARGE SCALE GENOMIC DNA]</scope>
    <source>
        <strain evidence="3">ATCC 52028</strain>
    </source>
</reference>
<evidence type="ECO:0000313" key="3">
    <source>
        <dbReference type="Proteomes" id="UP000274922"/>
    </source>
</evidence>
<dbReference type="PANTHER" id="PTHR12832:SF11">
    <property type="entry name" value="LD23868P"/>
    <property type="match status" value="1"/>
</dbReference>
<organism evidence="2 3">
    <name type="scientific">Caulochytrium protostelioides</name>
    <dbReference type="NCBI Taxonomy" id="1555241"/>
    <lineage>
        <taxon>Eukaryota</taxon>
        <taxon>Fungi</taxon>
        <taxon>Fungi incertae sedis</taxon>
        <taxon>Chytridiomycota</taxon>
        <taxon>Chytridiomycota incertae sedis</taxon>
        <taxon>Chytridiomycetes</taxon>
        <taxon>Caulochytriales</taxon>
        <taxon>Caulochytriaceae</taxon>
        <taxon>Caulochytrium</taxon>
    </lineage>
</organism>
<dbReference type="GO" id="GO:0010737">
    <property type="term" value="P:protein kinase A signaling"/>
    <property type="evidence" value="ECO:0007669"/>
    <property type="project" value="TreeGrafter"/>
</dbReference>
<evidence type="ECO:0000256" key="1">
    <source>
        <dbReference type="ARBA" id="ARBA00010954"/>
    </source>
</evidence>
<dbReference type="Proteomes" id="UP000274922">
    <property type="component" value="Unassembled WGS sequence"/>
</dbReference>
<dbReference type="EMBL" id="ML014173">
    <property type="protein sequence ID" value="RKP01418.1"/>
    <property type="molecule type" value="Genomic_DNA"/>
</dbReference>
<dbReference type="Pfam" id="PF05794">
    <property type="entry name" value="Tcp11"/>
    <property type="match status" value="1"/>
</dbReference>
<proteinExistence type="inferred from homology"/>
<dbReference type="AlphaFoldDB" id="A0A4P9X843"/>
<protein>
    <submittedName>
        <fullName evidence="2">Uncharacterized protein</fullName>
    </submittedName>
</protein>
<dbReference type="PANTHER" id="PTHR12832">
    <property type="entry name" value="TESTIS-SPECIFIC PROTEIN PBS13 T-COMPLEX 11"/>
    <property type="match status" value="1"/>
</dbReference>
<name>A0A4P9X843_9FUNG</name>
<gene>
    <name evidence="2" type="ORF">CXG81DRAFT_7216</name>
</gene>
<keyword evidence="3" id="KW-1185">Reference proteome</keyword>
<dbReference type="InterPro" id="IPR008862">
    <property type="entry name" value="Tcp11"/>
</dbReference>
<dbReference type="OrthoDB" id="276323at2759"/>
<feature type="non-terminal residue" evidence="2">
    <location>
        <position position="159"/>
    </location>
</feature>
<evidence type="ECO:0000313" key="2">
    <source>
        <dbReference type="EMBL" id="RKP01418.1"/>
    </source>
</evidence>
<sequence length="159" mass="17441">MYPETCQMDVARLAGMHTDFRDMCTLAQTLLVFTQVAGPRPAAPTPHAIKHELWVLVNDTETSLSHLHAFVLSRGAAWRGRPFTPAEAGVVKALLEKNLSPGSVVGKIMVDRVRKHLLTFVKTGQWAPLGPHGLEPLAAELADLGTRLAHLIAYHRKVL</sequence>